<organism evidence="2 3">
    <name type="scientific">Nocardioides deserti</name>
    <dbReference type="NCBI Taxonomy" id="1588644"/>
    <lineage>
        <taxon>Bacteria</taxon>
        <taxon>Bacillati</taxon>
        <taxon>Actinomycetota</taxon>
        <taxon>Actinomycetes</taxon>
        <taxon>Propionibacteriales</taxon>
        <taxon>Nocardioidaceae</taxon>
        <taxon>Nocardioides</taxon>
    </lineage>
</organism>
<keyword evidence="1" id="KW-1133">Transmembrane helix</keyword>
<dbReference type="Proteomes" id="UP000604001">
    <property type="component" value="Unassembled WGS sequence"/>
</dbReference>
<keyword evidence="1" id="KW-0812">Transmembrane</keyword>
<comment type="caution">
    <text evidence="2">The sequence shown here is derived from an EMBL/GenBank/DDBJ whole genome shotgun (WGS) entry which is preliminary data.</text>
</comment>
<proteinExistence type="predicted"/>
<keyword evidence="1" id="KW-0472">Membrane</keyword>
<evidence type="ECO:0000256" key="1">
    <source>
        <dbReference type="SAM" id="Phobius"/>
    </source>
</evidence>
<feature type="transmembrane region" description="Helical" evidence="1">
    <location>
        <begin position="16"/>
        <end position="36"/>
    </location>
</feature>
<evidence type="ECO:0000313" key="2">
    <source>
        <dbReference type="EMBL" id="MBC2960204.1"/>
    </source>
</evidence>
<accession>A0ABR6U8B8</accession>
<gene>
    <name evidence="2" type="ORF">H7344_07845</name>
</gene>
<dbReference type="EMBL" id="JACMYC010000003">
    <property type="protein sequence ID" value="MBC2960204.1"/>
    <property type="molecule type" value="Genomic_DNA"/>
</dbReference>
<keyword evidence="3" id="KW-1185">Reference proteome</keyword>
<evidence type="ECO:0000313" key="3">
    <source>
        <dbReference type="Proteomes" id="UP000604001"/>
    </source>
</evidence>
<dbReference type="RefSeq" id="WP_186345433.1">
    <property type="nucleotide sequence ID" value="NZ_BMMR01000003.1"/>
</dbReference>
<protein>
    <submittedName>
        <fullName evidence="2">Uncharacterized protein</fullName>
    </submittedName>
</protein>
<name>A0ABR6U8B8_9ACTN</name>
<sequence>MTTAAAPLEVSARRRAVRWAVVGALVLALAVVVAWYSAHPPALATSVDTRHASTPVDTPVYVGMYAAPSDRTLSVDGVKVHATANTEVQVAPLLCKGGSLVVTSDPEAFCRELVTPAGERLEPGDSVVVEVKADVPAVVVLDRVRIGYQDGIRAATQQAGVENAIVTVLGR</sequence>
<reference evidence="2 3" key="1">
    <citation type="submission" date="2020-08" db="EMBL/GenBank/DDBJ databases">
        <title>novel species in genus Nocardioides.</title>
        <authorList>
            <person name="Zhang G."/>
        </authorList>
    </citation>
    <scope>NUCLEOTIDE SEQUENCE [LARGE SCALE GENOMIC DNA]</scope>
    <source>
        <strain evidence="2 3">SC8A-24</strain>
    </source>
</reference>